<evidence type="ECO:0000256" key="7">
    <source>
        <dbReference type="ARBA" id="ARBA00022898"/>
    </source>
</evidence>
<comment type="cofactor">
    <cofactor evidence="1">
        <name>pyridoxal 5'-phosphate</name>
        <dbReference type="ChEBI" id="CHEBI:597326"/>
    </cofactor>
</comment>
<proteinExistence type="inferred from homology"/>
<evidence type="ECO:0000313" key="11">
    <source>
        <dbReference type="EMBL" id="MCU7554497.1"/>
    </source>
</evidence>
<evidence type="ECO:0000256" key="9">
    <source>
        <dbReference type="ARBA" id="ARBA00047931"/>
    </source>
</evidence>
<evidence type="ECO:0000256" key="4">
    <source>
        <dbReference type="ARBA" id="ARBA00012681"/>
    </source>
</evidence>
<protein>
    <recommendedName>
        <fullName evidence="4">cysteine synthase</fullName>
        <ecNumber evidence="4">2.5.1.47</ecNumber>
    </recommendedName>
</protein>
<dbReference type="SUPFAM" id="SSF53686">
    <property type="entry name" value="Tryptophan synthase beta subunit-like PLP-dependent enzymes"/>
    <property type="match status" value="1"/>
</dbReference>
<dbReference type="InterPro" id="IPR001926">
    <property type="entry name" value="TrpB-like_PALP"/>
</dbReference>
<organism evidence="11 12">
    <name type="scientific">Alteromonas salexigens</name>
    <dbReference type="NCBI Taxonomy" id="2982530"/>
    <lineage>
        <taxon>Bacteria</taxon>
        <taxon>Pseudomonadati</taxon>
        <taxon>Pseudomonadota</taxon>
        <taxon>Gammaproteobacteria</taxon>
        <taxon>Alteromonadales</taxon>
        <taxon>Alteromonadaceae</taxon>
        <taxon>Alteromonas/Salinimonas group</taxon>
        <taxon>Alteromonas</taxon>
    </lineage>
</organism>
<feature type="domain" description="Tryptophan synthase beta chain-like PALP" evidence="10">
    <location>
        <begin position="21"/>
        <end position="309"/>
    </location>
</feature>
<evidence type="ECO:0000256" key="3">
    <source>
        <dbReference type="ARBA" id="ARBA00007103"/>
    </source>
</evidence>
<evidence type="ECO:0000256" key="6">
    <source>
        <dbReference type="ARBA" id="ARBA00022679"/>
    </source>
</evidence>
<evidence type="ECO:0000259" key="10">
    <source>
        <dbReference type="Pfam" id="PF00291"/>
    </source>
</evidence>
<dbReference type="NCBIfam" id="TIGR01136">
    <property type="entry name" value="cysKM"/>
    <property type="match status" value="1"/>
</dbReference>
<sequence>MFDTLQTGSVHFPARIYDGIDETIGHTPLVALNRMAKQRGFVGRILAKVEYMNPAGSVKDRPAAAMLHRLMASPDFTARTELIEATSGNNGVACAWLCALYGIPLTIVIPEHMSVERQQLIRLYGAKLVTTPKSLGTKGAIDEAARRVAANPHALSLDQFANPANPEAHIQTTAQELLHDTQGNIDVLVAGVGTGGTISGLAEALKPSCPWLEVVAVEPARCPVLSEGRAGVHNIQGLSSGHVPKVLNQQCYHRVLTVDDDEAIAEARALARTEGLAVGISSGATFAVAARLAADERYRNKHIVIILADSAQRYFSTPLFASEASS</sequence>
<evidence type="ECO:0000256" key="8">
    <source>
        <dbReference type="ARBA" id="ARBA00023192"/>
    </source>
</evidence>
<comment type="catalytic activity">
    <reaction evidence="9">
        <text>O-acetyl-L-serine + hydrogen sulfide = L-cysteine + acetate</text>
        <dbReference type="Rhea" id="RHEA:14829"/>
        <dbReference type="ChEBI" id="CHEBI:29919"/>
        <dbReference type="ChEBI" id="CHEBI:30089"/>
        <dbReference type="ChEBI" id="CHEBI:35235"/>
        <dbReference type="ChEBI" id="CHEBI:58340"/>
        <dbReference type="EC" id="2.5.1.47"/>
    </reaction>
</comment>
<dbReference type="Gene3D" id="3.40.50.1100">
    <property type="match status" value="2"/>
</dbReference>
<evidence type="ECO:0000256" key="5">
    <source>
        <dbReference type="ARBA" id="ARBA00022605"/>
    </source>
</evidence>
<evidence type="ECO:0000313" key="12">
    <source>
        <dbReference type="Proteomes" id="UP001209257"/>
    </source>
</evidence>
<dbReference type="InterPro" id="IPR005856">
    <property type="entry name" value="Cys_synth"/>
</dbReference>
<dbReference type="InterPro" id="IPR050214">
    <property type="entry name" value="Cys_Synth/Cystath_Beta-Synth"/>
</dbReference>
<reference evidence="12" key="1">
    <citation type="submission" date="2023-07" db="EMBL/GenBank/DDBJ databases">
        <title>Study on multiphase classification of strain Alteromonas salexigens isolated from the Yellow Sea.</title>
        <authorList>
            <person name="Sun L."/>
        </authorList>
    </citation>
    <scope>NUCLEOTIDE SEQUENCE [LARGE SCALE GENOMIC DNA]</scope>
    <source>
        <strain evidence="12">ASW11-19</strain>
    </source>
</reference>
<keyword evidence="7" id="KW-0663">Pyridoxal phosphate</keyword>
<comment type="caution">
    <text evidence="11">The sequence shown here is derived from an EMBL/GenBank/DDBJ whole genome shotgun (WGS) entry which is preliminary data.</text>
</comment>
<dbReference type="PROSITE" id="PS00901">
    <property type="entry name" value="CYS_SYNTHASE"/>
    <property type="match status" value="1"/>
</dbReference>
<keyword evidence="8" id="KW-0198">Cysteine biosynthesis</keyword>
<dbReference type="GO" id="GO:0004124">
    <property type="term" value="F:cysteine synthase activity"/>
    <property type="evidence" value="ECO:0007669"/>
    <property type="project" value="UniProtKB-EC"/>
</dbReference>
<dbReference type="RefSeq" id="WP_262993211.1">
    <property type="nucleotide sequence ID" value="NZ_JAOTJC010000007.1"/>
</dbReference>
<accession>A0ABT2VMF8</accession>
<name>A0ABT2VMF8_9ALTE</name>
<comment type="similarity">
    <text evidence="3">Belongs to the cysteine synthase/cystathionine beta-synthase family.</text>
</comment>
<evidence type="ECO:0000256" key="2">
    <source>
        <dbReference type="ARBA" id="ARBA00004962"/>
    </source>
</evidence>
<keyword evidence="5" id="KW-0028">Amino-acid biosynthesis</keyword>
<dbReference type="CDD" id="cd01561">
    <property type="entry name" value="CBS_like"/>
    <property type="match status" value="1"/>
</dbReference>
<evidence type="ECO:0000256" key="1">
    <source>
        <dbReference type="ARBA" id="ARBA00001933"/>
    </source>
</evidence>
<dbReference type="Proteomes" id="UP001209257">
    <property type="component" value="Unassembled WGS sequence"/>
</dbReference>
<dbReference type="EC" id="2.5.1.47" evidence="4"/>
<dbReference type="Pfam" id="PF00291">
    <property type="entry name" value="PALP"/>
    <property type="match status" value="1"/>
</dbReference>
<dbReference type="PANTHER" id="PTHR10314">
    <property type="entry name" value="CYSTATHIONINE BETA-SYNTHASE"/>
    <property type="match status" value="1"/>
</dbReference>
<dbReference type="InterPro" id="IPR001216">
    <property type="entry name" value="P-phosphate_BS"/>
</dbReference>
<dbReference type="InterPro" id="IPR036052">
    <property type="entry name" value="TrpB-like_PALP_sf"/>
</dbReference>
<comment type="pathway">
    <text evidence="2">Amino-acid biosynthesis; L-cysteine biosynthesis; L-cysteine from L-serine: step 2/2.</text>
</comment>
<gene>
    <name evidence="11" type="ORF">OCL06_07790</name>
</gene>
<keyword evidence="12" id="KW-1185">Reference proteome</keyword>
<dbReference type="EMBL" id="JAOTJC010000007">
    <property type="protein sequence ID" value="MCU7554497.1"/>
    <property type="molecule type" value="Genomic_DNA"/>
</dbReference>
<keyword evidence="6 11" id="KW-0808">Transferase</keyword>